<organism evidence="2 3">
    <name type="scientific">Serratia ficaria</name>
    <dbReference type="NCBI Taxonomy" id="61651"/>
    <lineage>
        <taxon>Bacteria</taxon>
        <taxon>Pseudomonadati</taxon>
        <taxon>Pseudomonadota</taxon>
        <taxon>Gammaproteobacteria</taxon>
        <taxon>Enterobacterales</taxon>
        <taxon>Yersiniaceae</taxon>
        <taxon>Serratia</taxon>
    </lineage>
</organism>
<keyword evidence="3" id="KW-1185">Reference proteome</keyword>
<reference evidence="2 3" key="1">
    <citation type="submission" date="2017-06" db="EMBL/GenBank/DDBJ databases">
        <authorList>
            <consortium name="Pathogen Informatics"/>
        </authorList>
    </citation>
    <scope>NUCLEOTIDE SEQUENCE [LARGE SCALE GENOMIC DNA]</scope>
    <source>
        <strain evidence="2 3">NCTC12148</strain>
    </source>
</reference>
<dbReference type="PROSITE" id="PS51186">
    <property type="entry name" value="GNAT"/>
    <property type="match status" value="1"/>
</dbReference>
<evidence type="ECO:0000259" key="1">
    <source>
        <dbReference type="PROSITE" id="PS51186"/>
    </source>
</evidence>
<dbReference type="AlphaFoldDB" id="A0A240BMG8"/>
<dbReference type="Pfam" id="PF00583">
    <property type="entry name" value="Acetyltransf_1"/>
    <property type="match status" value="1"/>
</dbReference>
<evidence type="ECO:0000313" key="3">
    <source>
        <dbReference type="Proteomes" id="UP000215134"/>
    </source>
</evidence>
<dbReference type="KEGG" id="sfj:SAMEA4384070_1503"/>
<dbReference type="Gene3D" id="3.40.630.30">
    <property type="match status" value="1"/>
</dbReference>
<accession>A0A240BMG8</accession>
<protein>
    <submittedName>
        <fullName evidence="2">Ribosomal-protein-alanine acetyltransferase</fullName>
    </submittedName>
</protein>
<feature type="domain" description="N-acetyltransferase" evidence="1">
    <location>
        <begin position="1"/>
        <end position="72"/>
    </location>
</feature>
<gene>
    <name evidence="2" type="ORF">SAMEA4384070_01503</name>
</gene>
<dbReference type="SUPFAM" id="SSF55729">
    <property type="entry name" value="Acyl-CoA N-acyltransferases (Nat)"/>
    <property type="match status" value="1"/>
</dbReference>
<sequence>MYVREAGNGIGGYLLHALEQRARLQGYRQLWLETRRVNQRAVGFYLARGYRVRENYGRYQGNAQALCFEKTL</sequence>
<dbReference type="EMBL" id="LT906479">
    <property type="protein sequence ID" value="SNV97101.1"/>
    <property type="molecule type" value="Genomic_DNA"/>
</dbReference>
<dbReference type="InterPro" id="IPR000182">
    <property type="entry name" value="GNAT_dom"/>
</dbReference>
<evidence type="ECO:0000313" key="2">
    <source>
        <dbReference type="EMBL" id="SNV97101.1"/>
    </source>
</evidence>
<dbReference type="InterPro" id="IPR016181">
    <property type="entry name" value="Acyl_CoA_acyltransferase"/>
</dbReference>
<name>A0A240BMG8_SERFI</name>
<keyword evidence="2" id="KW-0808">Transferase</keyword>
<proteinExistence type="predicted"/>
<dbReference type="CDD" id="cd04301">
    <property type="entry name" value="NAT_SF"/>
    <property type="match status" value="1"/>
</dbReference>
<dbReference type="Proteomes" id="UP000215134">
    <property type="component" value="Chromosome 1"/>
</dbReference>
<dbReference type="GO" id="GO:0016747">
    <property type="term" value="F:acyltransferase activity, transferring groups other than amino-acyl groups"/>
    <property type="evidence" value="ECO:0007669"/>
    <property type="project" value="InterPro"/>
</dbReference>